<feature type="domain" description="Heterokaryon incompatibility" evidence="1">
    <location>
        <begin position="192"/>
        <end position="344"/>
    </location>
</feature>
<dbReference type="InterPro" id="IPR010730">
    <property type="entry name" value="HET"/>
</dbReference>
<gene>
    <name evidence="2" type="ORF">PG999_013977</name>
</gene>
<proteinExistence type="predicted"/>
<comment type="caution">
    <text evidence="2">The sequence shown here is derived from an EMBL/GenBank/DDBJ whole genome shotgun (WGS) entry which is preliminary data.</text>
</comment>
<reference evidence="2 3" key="1">
    <citation type="submission" date="2023-01" db="EMBL/GenBank/DDBJ databases">
        <title>Analysis of 21 Apiospora genomes using comparative genomics revels a genus with tremendous synthesis potential of carbohydrate active enzymes and secondary metabolites.</title>
        <authorList>
            <person name="Sorensen T."/>
        </authorList>
    </citation>
    <scope>NUCLEOTIDE SEQUENCE [LARGE SCALE GENOMIC DNA]</scope>
    <source>
        <strain evidence="2 3">CBS 117206</strain>
    </source>
</reference>
<evidence type="ECO:0000313" key="2">
    <source>
        <dbReference type="EMBL" id="KAK8095955.1"/>
    </source>
</evidence>
<dbReference type="Pfam" id="PF06985">
    <property type="entry name" value="HET"/>
    <property type="match status" value="1"/>
</dbReference>
<dbReference type="EMBL" id="JAQQWP010000011">
    <property type="protein sequence ID" value="KAK8095955.1"/>
    <property type="molecule type" value="Genomic_DNA"/>
</dbReference>
<protein>
    <recommendedName>
        <fullName evidence="1">Heterokaryon incompatibility domain-containing protein</fullName>
    </recommendedName>
</protein>
<keyword evidence="3" id="KW-1185">Reference proteome</keyword>
<sequence length="743" mass="83851">METHSTPAQSELSSSELECSVCLGIRAALSHDDVHDYLSTTDLGEVDDILKNPCLGHDSLLQFIVSQFAISGTPLPHTKLSIHNYRARDYISLGPTVSTPGVLHDSLWSKMLDNPLLLVDASPIPRTPGLGRILDPNWVDTDLLKEWMCECLTEHQHLCENPLKLAETSPAWLIDVTNNCIIAGDGAQNYGYVALSYRWGNTACLQSELSILGELQEPGALLKPQFADRVSPTLKHAIGLTRIMGERYLWADALCIVQDNGEQTRAQLQLMGAIYSSAKLTIVSIDGDADHGIPGLKGTSDPRELSVLKFPLGKSNQVVIRRVPRLFHDNGCSPYFARAWTFQEYLLSKRRLIIGNNQFHWSCSSTTCHEDMYGVDYVSHNNTRMKRFPQMLLGKPDFDELIELTMEYNERNLSFPEDALAGISGLLSIISRSLEGGFIYGLAETCFDSALMWSAANALPLQRRIHSGKDHAILQGSQLPSWSWLGWKGPIFAHTEYGEELDGPLNLFITECITQWYSQETPTSSIKHTIHSTFLDHDGKFMEGLLAKGWVKEQFDKSKHIRPDHERKPFYVLGDYVYKHPSLPERLFWRPFAIQDISEDSKSKIPPQHPFISCDTKRGWFNAKKLSEPESVWDTFTAQVSVVGKNHGCCGYLQLPSDEHMAAFQATHSDNNRTVELVAICLQKMVKQERGYHGIVWNPQYDESYGVFWIEWLNGIAYRRGIGYVEKTSWENHDLEDIHLILG</sequence>
<dbReference type="Proteomes" id="UP001392437">
    <property type="component" value="Unassembled WGS sequence"/>
</dbReference>
<accession>A0AAW0Q8T4</accession>
<organism evidence="2 3">
    <name type="scientific">Apiospora kogelbergensis</name>
    <dbReference type="NCBI Taxonomy" id="1337665"/>
    <lineage>
        <taxon>Eukaryota</taxon>
        <taxon>Fungi</taxon>
        <taxon>Dikarya</taxon>
        <taxon>Ascomycota</taxon>
        <taxon>Pezizomycotina</taxon>
        <taxon>Sordariomycetes</taxon>
        <taxon>Xylariomycetidae</taxon>
        <taxon>Amphisphaeriales</taxon>
        <taxon>Apiosporaceae</taxon>
        <taxon>Apiospora</taxon>
    </lineage>
</organism>
<dbReference type="PANTHER" id="PTHR33112">
    <property type="entry name" value="DOMAIN PROTEIN, PUTATIVE-RELATED"/>
    <property type="match status" value="1"/>
</dbReference>
<dbReference type="AlphaFoldDB" id="A0AAW0Q8T4"/>
<evidence type="ECO:0000259" key="1">
    <source>
        <dbReference type="Pfam" id="PF06985"/>
    </source>
</evidence>
<name>A0AAW0Q8T4_9PEZI</name>
<evidence type="ECO:0000313" key="3">
    <source>
        <dbReference type="Proteomes" id="UP001392437"/>
    </source>
</evidence>
<dbReference type="PANTHER" id="PTHR33112:SF16">
    <property type="entry name" value="HETEROKARYON INCOMPATIBILITY DOMAIN-CONTAINING PROTEIN"/>
    <property type="match status" value="1"/>
</dbReference>